<protein>
    <recommendedName>
        <fullName evidence="1">Peptide N-acetyl-beta-D-glucosaminyl asparaginase amidase A N-terminal domain-containing protein</fullName>
    </recommendedName>
</protein>
<gene>
    <name evidence="2" type="ORF">PDIGIT_LOCUS11309</name>
</gene>
<dbReference type="OrthoDB" id="1612078at2759"/>
<reference evidence="2" key="1">
    <citation type="submission" date="2023-01" db="EMBL/GenBank/DDBJ databases">
        <authorList>
            <person name="Van Ghelder C."/>
            <person name="Rancurel C."/>
        </authorList>
    </citation>
    <scope>NUCLEOTIDE SEQUENCE</scope>
    <source>
        <strain evidence="2">CNCM I-4278</strain>
    </source>
</reference>
<dbReference type="AlphaFoldDB" id="A0A9W4UK92"/>
<dbReference type="PANTHER" id="PTHR31104">
    <property type="entry name" value="PEPTIDE-N4-(N-ACETYL-BETA-GLUCOSAMINYL)ASPARAGINE AMIDASE A PROTEIN"/>
    <property type="match status" value="1"/>
</dbReference>
<dbReference type="Proteomes" id="UP001152607">
    <property type="component" value="Unassembled WGS sequence"/>
</dbReference>
<dbReference type="InterPro" id="IPR021102">
    <property type="entry name" value="PNGase_A"/>
</dbReference>
<dbReference type="Pfam" id="PF25156">
    <property type="entry name" value="PNGase_A_C"/>
    <property type="match status" value="1"/>
</dbReference>
<evidence type="ECO:0000259" key="1">
    <source>
        <dbReference type="Pfam" id="PF12222"/>
    </source>
</evidence>
<feature type="domain" description="Peptide N-acetyl-beta-D-glucosaminyl asparaginase amidase A N-terminal" evidence="1">
    <location>
        <begin position="111"/>
        <end position="420"/>
    </location>
</feature>
<comment type="caution">
    <text evidence="2">The sequence shown here is derived from an EMBL/GenBank/DDBJ whole genome shotgun (WGS) entry which is preliminary data.</text>
</comment>
<name>A0A9W4UK92_9PLEO</name>
<dbReference type="InterPro" id="IPR056948">
    <property type="entry name" value="PNGaseA_N"/>
</dbReference>
<dbReference type="Pfam" id="PF12222">
    <property type="entry name" value="PNGaseA"/>
    <property type="match status" value="1"/>
</dbReference>
<proteinExistence type="predicted"/>
<sequence length="677" mass="73907">MSNIPLRGVNGVSYPVRLTTFLSRLMYDQTQENCTNWLQWERIYLQTVVIASRLPVICFSLMLMSLLQPATAVFTPQHSVGAQVLKSGAPNASTPLLECLQVSPPVLSPDACQQTLMVHTFGLSYGMPFVADYAPPACDFNRVTINFTVTSAGRQFDRLGHAWFNDTEIFRTSTAEPTQNGIIWTYTKDMSSYLSLFKEPQKLIFDLGNLIDDTYTGSWYTTLTANYFTGDDVGPANIILPVSAQKSSSDQPSQFVVPEVPAVAALTLPQNIKKAVFTISASGQAAEEFWWANVLSTDTNVFGNGTTLYGYSPFREVQLYIDDSLAGVVWPFPVIFTGGIVPGFWRPIVGIDAFDLLEDEIDITPFLPVLCDGTEHSFEIRVAGIDNAVNGSARLSSTVGSNWVVSGKIFIWSDVVGSITKGTTPVISAPDPNLDALSHVDRAENGTVKALDYSVTATRTFSLSSNVETSEGSKLVTWSQDLQFWLNGQLTNGGNDQSTSQSTIGNATSSHGYSRSYDYPLWVISSYNVLPDTNFTIDAKMGRGKYVQQLGSLAFPTEVQTFDFASHRAPLAFIGSQSNNWQNGTAHYLGAPALKKSFGSGSTEQLLSLDGVVDLNASGIDLYRRHIVAANDSITYDQEFIDDSSQVTQATITQASQEETRLFAESSIKGMLGRGPF</sequence>
<keyword evidence="3" id="KW-1185">Reference proteome</keyword>
<accession>A0A9W4UK92</accession>
<organism evidence="2 3">
    <name type="scientific">Periconia digitata</name>
    <dbReference type="NCBI Taxonomy" id="1303443"/>
    <lineage>
        <taxon>Eukaryota</taxon>
        <taxon>Fungi</taxon>
        <taxon>Dikarya</taxon>
        <taxon>Ascomycota</taxon>
        <taxon>Pezizomycotina</taxon>
        <taxon>Dothideomycetes</taxon>
        <taxon>Pleosporomycetidae</taxon>
        <taxon>Pleosporales</taxon>
        <taxon>Massarineae</taxon>
        <taxon>Periconiaceae</taxon>
        <taxon>Periconia</taxon>
    </lineage>
</organism>
<evidence type="ECO:0000313" key="3">
    <source>
        <dbReference type="Proteomes" id="UP001152607"/>
    </source>
</evidence>
<evidence type="ECO:0000313" key="2">
    <source>
        <dbReference type="EMBL" id="CAI6338183.1"/>
    </source>
</evidence>
<dbReference type="EMBL" id="CAOQHR010000008">
    <property type="protein sequence ID" value="CAI6338183.1"/>
    <property type="molecule type" value="Genomic_DNA"/>
</dbReference>